<dbReference type="GO" id="GO:0043856">
    <property type="term" value="F:anti-sigma factor antagonist activity"/>
    <property type="evidence" value="ECO:0007669"/>
    <property type="project" value="InterPro"/>
</dbReference>
<organism evidence="8 9">
    <name type="scientific">Caloranaerobacter azorensis H53214</name>
    <dbReference type="NCBI Taxonomy" id="1156417"/>
    <lineage>
        <taxon>Bacteria</taxon>
        <taxon>Bacillati</taxon>
        <taxon>Bacillota</taxon>
        <taxon>Tissierellia</taxon>
        <taxon>Tissierellales</taxon>
        <taxon>Thermohalobacteraceae</taxon>
        <taxon>Caloranaerobacter</taxon>
    </lineage>
</organism>
<dbReference type="RefSeq" id="WP_035161874.1">
    <property type="nucleotide sequence ID" value="NZ_AZTB01000005.1"/>
</dbReference>
<evidence type="ECO:0000256" key="2">
    <source>
        <dbReference type="ARBA" id="ARBA00009013"/>
    </source>
</evidence>
<dbReference type="EMBL" id="AZTB01000005">
    <property type="protein sequence ID" value="KGG81166.1"/>
    <property type="molecule type" value="Genomic_DNA"/>
</dbReference>
<dbReference type="PROSITE" id="PS50801">
    <property type="entry name" value="STAS"/>
    <property type="match status" value="1"/>
</dbReference>
<proteinExistence type="inferred from homology"/>
<dbReference type="STRING" id="1156417.Y919_01925"/>
<dbReference type="SUPFAM" id="SSF52091">
    <property type="entry name" value="SpoIIaa-like"/>
    <property type="match status" value="1"/>
</dbReference>
<evidence type="ECO:0000256" key="1">
    <source>
        <dbReference type="ARBA" id="ARBA00001976"/>
    </source>
</evidence>
<dbReference type="CDD" id="cd07043">
    <property type="entry name" value="STAS_anti-anti-sigma_factors"/>
    <property type="match status" value="1"/>
</dbReference>
<gene>
    <name evidence="8" type="ORF">Y919_01925</name>
</gene>
<comment type="function">
    <text evidence="1">In the phosphorylated form it could act as an anti-anti-sigma factor that counteracts SpoIIAB and thus releases sigma f from inhibition.</text>
</comment>
<dbReference type="Proteomes" id="UP000029622">
    <property type="component" value="Unassembled WGS sequence"/>
</dbReference>
<dbReference type="InterPro" id="IPR014237">
    <property type="entry name" value="Anti-sigma_F_ant"/>
</dbReference>
<evidence type="ECO:0000256" key="4">
    <source>
        <dbReference type="ARBA" id="ARBA00022553"/>
    </source>
</evidence>
<protein>
    <recommendedName>
        <fullName evidence="3 6">Anti-sigma F factor antagonist</fullName>
    </recommendedName>
    <alternativeName>
        <fullName evidence="6">Stage II sporulation protein</fullName>
    </alternativeName>
</protein>
<reference evidence="8 9" key="1">
    <citation type="submission" date="2013-12" db="EMBL/GenBank/DDBJ databases">
        <title>Draft genome sequence of Caloranaerobacter sp. H53214.</title>
        <authorList>
            <person name="Jiang L.J."/>
            <person name="Shao Z.Z."/>
            <person name="Long M.N."/>
        </authorList>
    </citation>
    <scope>NUCLEOTIDE SEQUENCE [LARGE SCALE GENOMIC DNA]</scope>
    <source>
        <strain evidence="8 9">H53214</strain>
    </source>
</reference>
<dbReference type="Gene3D" id="3.30.750.24">
    <property type="entry name" value="STAS domain"/>
    <property type="match status" value="1"/>
</dbReference>
<evidence type="ECO:0000256" key="6">
    <source>
        <dbReference type="RuleBase" id="RU003749"/>
    </source>
</evidence>
<evidence type="ECO:0000259" key="7">
    <source>
        <dbReference type="PROSITE" id="PS50801"/>
    </source>
</evidence>
<sequence>MQLNFFVAGKTLVVGFDGELDHHTAENVRKEIDDYYDEKMLKNIILDLDNLNFMDSSGIGLILGRYKKAMSNDGKLLLVNVSTRVKKILEMSGITKIIKIYDSVNNALDNI</sequence>
<dbReference type="NCBIfam" id="TIGR00377">
    <property type="entry name" value="ant_ant_sig"/>
    <property type="match status" value="1"/>
</dbReference>
<feature type="domain" description="STAS" evidence="7">
    <location>
        <begin position="1"/>
        <end position="111"/>
    </location>
</feature>
<dbReference type="AlphaFoldDB" id="A0A096DPJ6"/>
<comment type="similarity">
    <text evidence="2 6">Belongs to the anti-sigma-factor antagonist family.</text>
</comment>
<dbReference type="InterPro" id="IPR036513">
    <property type="entry name" value="STAS_dom_sf"/>
</dbReference>
<dbReference type="InterPro" id="IPR003658">
    <property type="entry name" value="Anti-sigma_ant"/>
</dbReference>
<evidence type="ECO:0000313" key="9">
    <source>
        <dbReference type="Proteomes" id="UP000029622"/>
    </source>
</evidence>
<dbReference type="GO" id="GO:0030435">
    <property type="term" value="P:sporulation resulting in formation of a cellular spore"/>
    <property type="evidence" value="ECO:0007669"/>
    <property type="project" value="UniProtKB-KW"/>
</dbReference>
<dbReference type="Pfam" id="PF01740">
    <property type="entry name" value="STAS"/>
    <property type="match status" value="1"/>
</dbReference>
<evidence type="ECO:0000313" key="8">
    <source>
        <dbReference type="EMBL" id="KGG81166.1"/>
    </source>
</evidence>
<dbReference type="PANTHER" id="PTHR33495">
    <property type="entry name" value="ANTI-SIGMA FACTOR ANTAGONIST TM_1081-RELATED-RELATED"/>
    <property type="match status" value="1"/>
</dbReference>
<evidence type="ECO:0000256" key="3">
    <source>
        <dbReference type="ARBA" id="ARBA00020784"/>
    </source>
</evidence>
<evidence type="ECO:0000256" key="5">
    <source>
        <dbReference type="ARBA" id="ARBA00022969"/>
    </source>
</evidence>
<comment type="caution">
    <text evidence="8">The sequence shown here is derived from an EMBL/GenBank/DDBJ whole genome shotgun (WGS) entry which is preliminary data.</text>
</comment>
<accession>A0A096DPJ6</accession>
<keyword evidence="5" id="KW-0749">Sporulation</keyword>
<dbReference type="NCBIfam" id="TIGR02886">
    <property type="entry name" value="spore_II_AA"/>
    <property type="match status" value="1"/>
</dbReference>
<dbReference type="InterPro" id="IPR002645">
    <property type="entry name" value="STAS_dom"/>
</dbReference>
<dbReference type="GO" id="GO:0045152">
    <property type="term" value="F:antisigma factor binding"/>
    <property type="evidence" value="ECO:0007669"/>
    <property type="project" value="InterPro"/>
</dbReference>
<dbReference type="PANTHER" id="PTHR33495:SF2">
    <property type="entry name" value="ANTI-SIGMA FACTOR ANTAGONIST TM_1081-RELATED"/>
    <property type="match status" value="1"/>
</dbReference>
<name>A0A096DPJ6_9FIRM</name>
<keyword evidence="4" id="KW-0597">Phosphoprotein</keyword>